<evidence type="ECO:0000313" key="3">
    <source>
        <dbReference type="Proteomes" id="UP000184420"/>
    </source>
</evidence>
<reference evidence="2 3" key="1">
    <citation type="submission" date="2016-11" db="EMBL/GenBank/DDBJ databases">
        <authorList>
            <person name="Jaros S."/>
            <person name="Januszkiewicz K."/>
            <person name="Wedrychowicz H."/>
        </authorList>
    </citation>
    <scope>NUCLEOTIDE SEQUENCE [LARGE SCALE GENOMIC DNA]</scope>
    <source>
        <strain evidence="2 3">DSM 27406</strain>
    </source>
</reference>
<name>A0A1M7FQS4_9BACT</name>
<evidence type="ECO:0000313" key="2">
    <source>
        <dbReference type="EMBL" id="SHM06431.1"/>
    </source>
</evidence>
<dbReference type="STRING" id="1419482.SAMN05444266_106241"/>
<keyword evidence="3" id="KW-1185">Reference proteome</keyword>
<dbReference type="EMBL" id="FRBL01000006">
    <property type="protein sequence ID" value="SHM06431.1"/>
    <property type="molecule type" value="Genomic_DNA"/>
</dbReference>
<sequence>MAAAIPATAQDSSRTKQLNLTSEQQTKLKDINQSFFKDAQQVRKDTTLSPADKKSKMQALSNAREAKVKSVLTPDQTAKWQQQHTAMKHKMADMHQKNMHRSDSTRGKKALASLKLSDDQTAKMQAIHKDFKSKVKAIRQDSTAAKQDQLAKLKALHQEKDAQVKSVLSADQYQQYQAMANEKGKHHKHGHHKGAKKDFNKDDKAADSTAK</sequence>
<feature type="compositionally biased region" description="Basic and acidic residues" evidence="1">
    <location>
        <begin position="196"/>
        <end position="211"/>
    </location>
</feature>
<evidence type="ECO:0000256" key="1">
    <source>
        <dbReference type="SAM" id="MobiDB-lite"/>
    </source>
</evidence>
<evidence type="ECO:0008006" key="4">
    <source>
        <dbReference type="Google" id="ProtNLM"/>
    </source>
</evidence>
<proteinExistence type="predicted"/>
<feature type="compositionally biased region" description="Basic and acidic residues" evidence="1">
    <location>
        <begin position="40"/>
        <end position="55"/>
    </location>
</feature>
<accession>A0A1M7FQS4</accession>
<feature type="region of interest" description="Disordered" evidence="1">
    <location>
        <begin position="177"/>
        <end position="211"/>
    </location>
</feature>
<feature type="region of interest" description="Disordered" evidence="1">
    <location>
        <begin position="1"/>
        <end position="75"/>
    </location>
</feature>
<organism evidence="2 3">
    <name type="scientific">Chitinophaga jiangningensis</name>
    <dbReference type="NCBI Taxonomy" id="1419482"/>
    <lineage>
        <taxon>Bacteria</taxon>
        <taxon>Pseudomonadati</taxon>
        <taxon>Bacteroidota</taxon>
        <taxon>Chitinophagia</taxon>
        <taxon>Chitinophagales</taxon>
        <taxon>Chitinophagaceae</taxon>
        <taxon>Chitinophaga</taxon>
    </lineage>
</organism>
<feature type="compositionally biased region" description="Basic residues" evidence="1">
    <location>
        <begin position="184"/>
        <end position="195"/>
    </location>
</feature>
<protein>
    <recommendedName>
        <fullName evidence="4">LTXXQ motif family protein</fullName>
    </recommendedName>
</protein>
<feature type="compositionally biased region" description="Polar residues" evidence="1">
    <location>
        <begin position="9"/>
        <end position="35"/>
    </location>
</feature>
<dbReference type="Proteomes" id="UP000184420">
    <property type="component" value="Unassembled WGS sequence"/>
</dbReference>
<dbReference type="AlphaFoldDB" id="A0A1M7FQS4"/>
<gene>
    <name evidence="2" type="ORF">SAMN05444266_106241</name>
</gene>